<evidence type="ECO:0000313" key="3">
    <source>
        <dbReference type="Proteomes" id="UP000030408"/>
    </source>
</evidence>
<proteinExistence type="predicted"/>
<dbReference type="EMBL" id="JPVO01000046">
    <property type="protein sequence ID" value="KGR76229.1"/>
    <property type="molecule type" value="Genomic_DNA"/>
</dbReference>
<gene>
    <name evidence="2" type="ORF">CD33_06680</name>
</gene>
<evidence type="ECO:0000313" key="2">
    <source>
        <dbReference type="EMBL" id="KGR76229.1"/>
    </source>
</evidence>
<dbReference type="InterPro" id="IPR011256">
    <property type="entry name" value="Reg_factor_effector_dom_sf"/>
</dbReference>
<dbReference type="Gene3D" id="3.20.80.10">
    <property type="entry name" value="Regulatory factor, effector binding domain"/>
    <property type="match status" value="1"/>
</dbReference>
<protein>
    <recommendedName>
        <fullName evidence="1">GyrI-like small molecule binding domain-containing protein</fullName>
    </recommendedName>
</protein>
<keyword evidence="3" id="KW-1185">Reference proteome</keyword>
<organism evidence="2 3">
    <name type="scientific">Ureibacillus sinduriensis BLB-1 = JCM 15800</name>
    <dbReference type="NCBI Taxonomy" id="1384057"/>
    <lineage>
        <taxon>Bacteria</taxon>
        <taxon>Bacillati</taxon>
        <taxon>Bacillota</taxon>
        <taxon>Bacilli</taxon>
        <taxon>Bacillales</taxon>
        <taxon>Caryophanaceae</taxon>
        <taxon>Ureibacillus</taxon>
    </lineage>
</organism>
<dbReference type="STRING" id="1384057.CD33_06680"/>
<evidence type="ECO:0000259" key="1">
    <source>
        <dbReference type="Pfam" id="PF06445"/>
    </source>
</evidence>
<feature type="domain" description="GyrI-like small molecule binding" evidence="1">
    <location>
        <begin position="8"/>
        <end position="146"/>
    </location>
</feature>
<name>A0A0A3HUW1_9BACL</name>
<accession>A0A0A3HUW1</accession>
<dbReference type="Pfam" id="PF06445">
    <property type="entry name" value="GyrI-like"/>
    <property type="match status" value="1"/>
</dbReference>
<dbReference type="OrthoDB" id="2863365at2"/>
<comment type="caution">
    <text evidence="2">The sequence shown here is derived from an EMBL/GenBank/DDBJ whole genome shotgun (WGS) entry which is preliminary data.</text>
</comment>
<dbReference type="Proteomes" id="UP000030408">
    <property type="component" value="Unassembled WGS sequence"/>
</dbReference>
<dbReference type="SUPFAM" id="SSF55136">
    <property type="entry name" value="Probable bacterial effector-binding domain"/>
    <property type="match status" value="1"/>
</dbReference>
<dbReference type="AlphaFoldDB" id="A0A0A3HUW1"/>
<sequence>MDFQIGRKKFKVVGLKGRGYFENHGVEVPALAQQLLSRTHEIGNHLGIEIALYEPKRDVGHRQGHYIVGLIVRDFLKTVPAGMEFIDIDQQYATARGKISTIGSIHTNLINWANVQGYTRNLESYIVETYHPMDDGEEEVQIYLPVY</sequence>
<reference evidence="2 3" key="1">
    <citation type="submission" date="2014-02" db="EMBL/GenBank/DDBJ databases">
        <title>Draft genome sequence of Lysinibacillus sinduriensis JCM 15800.</title>
        <authorList>
            <person name="Zhang F."/>
            <person name="Wang G."/>
            <person name="Zhang L."/>
        </authorList>
    </citation>
    <scope>NUCLEOTIDE SEQUENCE [LARGE SCALE GENOMIC DNA]</scope>
    <source>
        <strain evidence="2 3">JCM 15800</strain>
    </source>
</reference>
<dbReference type="eggNOG" id="COG3708">
    <property type="taxonomic scope" value="Bacteria"/>
</dbReference>
<dbReference type="InterPro" id="IPR029442">
    <property type="entry name" value="GyrI-like"/>
</dbReference>